<keyword evidence="18" id="KW-1185">Reference proteome</keyword>
<dbReference type="Pfam" id="PF00510">
    <property type="entry name" value="COX3"/>
    <property type="match status" value="1"/>
</dbReference>
<evidence type="ECO:0000259" key="16">
    <source>
        <dbReference type="PROSITE" id="PS50253"/>
    </source>
</evidence>
<reference evidence="17 18" key="1">
    <citation type="submission" date="2015-11" db="EMBL/GenBank/DDBJ databases">
        <title>Exploring the genomic traits of fungus-feeding bacterial genus Collimonas.</title>
        <authorList>
            <person name="Song C."/>
            <person name="Schmidt R."/>
            <person name="de Jager V."/>
            <person name="Krzyzanowska D."/>
            <person name="Jongedijk E."/>
            <person name="Cankar K."/>
            <person name="Beekwilder J."/>
            <person name="van Veen A."/>
            <person name="de Boer W."/>
            <person name="van Veen J.A."/>
            <person name="Garbeva P."/>
        </authorList>
    </citation>
    <scope>NUCLEOTIDE SEQUENCE [LARGE SCALE GENOMIC DNA]</scope>
    <source>
        <strain evidence="17 18">Ter282</strain>
    </source>
</reference>
<evidence type="ECO:0000256" key="2">
    <source>
        <dbReference type="ARBA" id="ARBA00010581"/>
    </source>
</evidence>
<dbReference type="GO" id="GO:0005886">
    <property type="term" value="C:plasma membrane"/>
    <property type="evidence" value="ECO:0007669"/>
    <property type="project" value="UniProtKB-SubCell"/>
</dbReference>
<dbReference type="Gene3D" id="1.20.120.80">
    <property type="entry name" value="Cytochrome c oxidase, subunit III, four-helix bundle"/>
    <property type="match status" value="1"/>
</dbReference>
<evidence type="ECO:0000256" key="8">
    <source>
        <dbReference type="ARBA" id="ARBA00023136"/>
    </source>
</evidence>
<evidence type="ECO:0000256" key="9">
    <source>
        <dbReference type="ARBA" id="ARBA00025694"/>
    </source>
</evidence>
<dbReference type="InterPro" id="IPR035973">
    <property type="entry name" value="Cyt_c_oxidase_su3-like_sf"/>
</dbReference>
<keyword evidence="8 15" id="KW-0472">Membrane</keyword>
<accession>A0A127QK92</accession>
<evidence type="ECO:0000256" key="4">
    <source>
        <dbReference type="ARBA" id="ARBA00014687"/>
    </source>
</evidence>
<comment type="function">
    <text evidence="9">Cytochrome bo(3) ubiquinol terminal oxidase is the component of the aerobic respiratory chain of E.coli that predominates when cells are grown at high aeration. Has proton pump activity across the membrane in addition to electron transfer, pumping 2 protons/electron.</text>
</comment>
<dbReference type="InterPro" id="IPR024791">
    <property type="entry name" value="Cyt_c/ubiquinol_Oxase_su3"/>
</dbReference>
<dbReference type="EMBL" id="CP013235">
    <property type="protein sequence ID" value="AMP10487.1"/>
    <property type="molecule type" value="Genomic_DNA"/>
</dbReference>
<feature type="transmembrane region" description="Helical" evidence="15">
    <location>
        <begin position="163"/>
        <end position="193"/>
    </location>
</feature>
<evidence type="ECO:0000256" key="12">
    <source>
        <dbReference type="ARBA" id="ARBA00032189"/>
    </source>
</evidence>
<proteinExistence type="inferred from homology"/>
<comment type="similarity">
    <text evidence="2 14">Belongs to the cytochrome c oxidase subunit 3 family.</text>
</comment>
<evidence type="ECO:0000256" key="1">
    <source>
        <dbReference type="ARBA" id="ARBA00004651"/>
    </source>
</evidence>
<evidence type="ECO:0000256" key="14">
    <source>
        <dbReference type="RuleBase" id="RU003376"/>
    </source>
</evidence>
<dbReference type="SUPFAM" id="SSF81452">
    <property type="entry name" value="Cytochrome c oxidase subunit III-like"/>
    <property type="match status" value="1"/>
</dbReference>
<gene>
    <name evidence="17" type="ORF">CAter282_2761</name>
</gene>
<evidence type="ECO:0000256" key="13">
    <source>
        <dbReference type="ARBA" id="ARBA00032717"/>
    </source>
</evidence>
<dbReference type="GO" id="GO:0004129">
    <property type="term" value="F:cytochrome-c oxidase activity"/>
    <property type="evidence" value="ECO:0007669"/>
    <property type="project" value="InterPro"/>
</dbReference>
<evidence type="ECO:0000256" key="6">
    <source>
        <dbReference type="ARBA" id="ARBA00022692"/>
    </source>
</evidence>
<dbReference type="GO" id="GO:0019646">
    <property type="term" value="P:aerobic electron transport chain"/>
    <property type="evidence" value="ECO:0007669"/>
    <property type="project" value="InterPro"/>
</dbReference>
<keyword evidence="5" id="KW-1003">Cell membrane</keyword>
<keyword evidence="7 15" id="KW-1133">Transmembrane helix</keyword>
<sequence length="233" mass="26040">MSTVSSAPSAAPPSGQAPGRWRQLVADWSSDRQAFQVSWGKAMMWIFLLSDTFIFSCFLTGYMTVRISSTVPWPNPSLVFSLKIGTAEVPLLLIAIMTFVLISSSGTMAMAVNFAYRRDRVRAAILMLVTAGFGVTFVSMQVFEWSKLILQEGVRPWGNPMGAAQFGSTFFMITGFHGLHVSAGVIYLVTVAVRLLRGRYEKSGNYQIVEIAGLYWHFVDLVWVFIFALFYLW</sequence>
<dbReference type="OrthoDB" id="9810850at2"/>
<evidence type="ECO:0000256" key="15">
    <source>
        <dbReference type="SAM" id="Phobius"/>
    </source>
</evidence>
<evidence type="ECO:0000256" key="10">
    <source>
        <dbReference type="ARBA" id="ARBA00030072"/>
    </source>
</evidence>
<evidence type="ECO:0000256" key="5">
    <source>
        <dbReference type="ARBA" id="ARBA00022475"/>
    </source>
</evidence>
<feature type="transmembrane region" description="Helical" evidence="15">
    <location>
        <begin position="42"/>
        <end position="65"/>
    </location>
</feature>
<name>A0A127QK92_9BURK</name>
<evidence type="ECO:0000256" key="11">
    <source>
        <dbReference type="ARBA" id="ARBA00031884"/>
    </source>
</evidence>
<keyword evidence="6 14" id="KW-0812">Transmembrane</keyword>
<comment type="subcellular location">
    <subcellularLocation>
        <location evidence="1 14">Cell membrane</location>
        <topology evidence="1 14">Multi-pass membrane protein</topology>
    </subcellularLocation>
</comment>
<dbReference type="CDD" id="cd02864">
    <property type="entry name" value="Heme_Cu_Oxidase_III_1"/>
    <property type="match status" value="1"/>
</dbReference>
<dbReference type="PROSITE" id="PS50253">
    <property type="entry name" value="COX3"/>
    <property type="match status" value="1"/>
</dbReference>
<protein>
    <recommendedName>
        <fullName evidence="4">Cytochrome bo(3) ubiquinol oxidase subunit 3</fullName>
    </recommendedName>
    <alternativeName>
        <fullName evidence="12">Cytochrome o ubiquinol oxidase subunit 3</fullName>
    </alternativeName>
    <alternativeName>
        <fullName evidence="10">Oxidase bo(3) subunit 3</fullName>
    </alternativeName>
    <alternativeName>
        <fullName evidence="13">Ubiquinol oxidase polypeptide III</fullName>
    </alternativeName>
    <alternativeName>
        <fullName evidence="11">Ubiquinol oxidase subunit 3</fullName>
    </alternativeName>
</protein>
<evidence type="ECO:0000256" key="7">
    <source>
        <dbReference type="ARBA" id="ARBA00022989"/>
    </source>
</evidence>
<comment type="subunit">
    <text evidence="3">Heterooctamer of two A chains, two B chains, two C chains and two D chains.</text>
</comment>
<evidence type="ECO:0000313" key="17">
    <source>
        <dbReference type="EMBL" id="AMP10487.1"/>
    </source>
</evidence>
<dbReference type="InterPro" id="IPR000298">
    <property type="entry name" value="Cyt_c_oxidase-like_su3"/>
</dbReference>
<dbReference type="PATRIC" id="fig|279058.17.peg.3008"/>
<feature type="transmembrane region" description="Helical" evidence="15">
    <location>
        <begin position="123"/>
        <end position="143"/>
    </location>
</feature>
<dbReference type="PANTHER" id="PTHR11403">
    <property type="entry name" value="CYTOCHROME C OXIDASE SUBUNIT III"/>
    <property type="match status" value="1"/>
</dbReference>
<evidence type="ECO:0000313" key="18">
    <source>
        <dbReference type="Proteomes" id="UP000071778"/>
    </source>
</evidence>
<dbReference type="RefSeq" id="WP_061533734.1">
    <property type="nucleotide sequence ID" value="NZ_CP013233.1"/>
</dbReference>
<feature type="transmembrane region" description="Helical" evidence="15">
    <location>
        <begin position="91"/>
        <end position="116"/>
    </location>
</feature>
<dbReference type="PANTHER" id="PTHR11403:SF2">
    <property type="entry name" value="CYTOCHROME BO(3) UBIQUINOL OXIDASE SUBUNIT 3"/>
    <property type="match status" value="1"/>
</dbReference>
<feature type="transmembrane region" description="Helical" evidence="15">
    <location>
        <begin position="214"/>
        <end position="232"/>
    </location>
</feature>
<dbReference type="Proteomes" id="UP000071778">
    <property type="component" value="Chromosome"/>
</dbReference>
<organism evidence="17 18">
    <name type="scientific">Collimonas arenae</name>
    <dbReference type="NCBI Taxonomy" id="279058"/>
    <lineage>
        <taxon>Bacteria</taxon>
        <taxon>Pseudomonadati</taxon>
        <taxon>Pseudomonadota</taxon>
        <taxon>Betaproteobacteria</taxon>
        <taxon>Burkholderiales</taxon>
        <taxon>Oxalobacteraceae</taxon>
        <taxon>Collimonas</taxon>
    </lineage>
</organism>
<dbReference type="AlphaFoldDB" id="A0A127QK92"/>
<dbReference type="FunFam" id="1.20.120.80:FF:000001">
    <property type="entry name" value="Cytochrome (Ubi)quinol oxidase subunit III"/>
    <property type="match status" value="1"/>
</dbReference>
<feature type="domain" description="Heme-copper oxidase subunit III family profile" evidence="16">
    <location>
        <begin position="44"/>
        <end position="233"/>
    </location>
</feature>
<dbReference type="InterPro" id="IPR013833">
    <property type="entry name" value="Cyt_c_oxidase_su3_a-hlx"/>
</dbReference>
<evidence type="ECO:0000256" key="3">
    <source>
        <dbReference type="ARBA" id="ARBA00011700"/>
    </source>
</evidence>